<feature type="transmembrane region" description="Helical" evidence="2">
    <location>
        <begin position="9"/>
        <end position="27"/>
    </location>
</feature>
<evidence type="ECO:0000259" key="3">
    <source>
        <dbReference type="PROSITE" id="PS51724"/>
    </source>
</evidence>
<dbReference type="InterPro" id="IPR052521">
    <property type="entry name" value="Cell_div_SPOR-domain"/>
</dbReference>
<feature type="region of interest" description="Disordered" evidence="1">
    <location>
        <begin position="89"/>
        <end position="119"/>
    </location>
</feature>
<feature type="domain" description="SPOR" evidence="3">
    <location>
        <begin position="122"/>
        <end position="202"/>
    </location>
</feature>
<feature type="compositionally biased region" description="Basic and acidic residues" evidence="1">
    <location>
        <begin position="95"/>
        <end position="105"/>
    </location>
</feature>
<dbReference type="AlphaFoldDB" id="A0A3B1AHU2"/>
<dbReference type="Pfam" id="PF05036">
    <property type="entry name" value="SPOR"/>
    <property type="match status" value="1"/>
</dbReference>
<dbReference type="InterPro" id="IPR036680">
    <property type="entry name" value="SPOR-like_sf"/>
</dbReference>
<accession>A0A3B1AHU2</accession>
<dbReference type="EMBL" id="UOFU01000027">
    <property type="protein sequence ID" value="VAW93454.1"/>
    <property type="molecule type" value="Genomic_DNA"/>
</dbReference>
<keyword evidence="2" id="KW-1133">Transmembrane helix</keyword>
<organism evidence="4">
    <name type="scientific">hydrothermal vent metagenome</name>
    <dbReference type="NCBI Taxonomy" id="652676"/>
    <lineage>
        <taxon>unclassified sequences</taxon>
        <taxon>metagenomes</taxon>
        <taxon>ecological metagenomes</taxon>
    </lineage>
</organism>
<dbReference type="PANTHER" id="PTHR38687">
    <property type="entry name" value="CELL DIVISION PROTEIN DEDD-RELATED"/>
    <property type="match status" value="1"/>
</dbReference>
<evidence type="ECO:0000256" key="1">
    <source>
        <dbReference type="SAM" id="MobiDB-lite"/>
    </source>
</evidence>
<proteinExistence type="predicted"/>
<gene>
    <name evidence="4" type="ORF">MNBD_GAMMA20-1728</name>
</gene>
<dbReference type="InterPro" id="IPR007730">
    <property type="entry name" value="SPOR-like_dom"/>
</dbReference>
<name>A0A3B1AHU2_9ZZZZ</name>
<protein>
    <recommendedName>
        <fullName evidence="3">SPOR domain-containing protein</fullName>
    </recommendedName>
</protein>
<dbReference type="PROSITE" id="PS51724">
    <property type="entry name" value="SPOR"/>
    <property type="match status" value="1"/>
</dbReference>
<dbReference type="PANTHER" id="PTHR38687:SF1">
    <property type="entry name" value="CELL DIVISION PROTEIN DEDD"/>
    <property type="match status" value="1"/>
</dbReference>
<dbReference type="SUPFAM" id="SSF110997">
    <property type="entry name" value="Sporulation related repeat"/>
    <property type="match status" value="1"/>
</dbReference>
<dbReference type="GO" id="GO:0032153">
    <property type="term" value="C:cell division site"/>
    <property type="evidence" value="ECO:0007669"/>
    <property type="project" value="TreeGrafter"/>
</dbReference>
<keyword evidence="2" id="KW-0812">Transmembrane</keyword>
<reference evidence="4" key="1">
    <citation type="submission" date="2018-06" db="EMBL/GenBank/DDBJ databases">
        <authorList>
            <person name="Zhirakovskaya E."/>
        </authorList>
    </citation>
    <scope>NUCLEOTIDE SEQUENCE</scope>
</reference>
<evidence type="ECO:0000313" key="4">
    <source>
        <dbReference type="EMBL" id="VAW93454.1"/>
    </source>
</evidence>
<sequence>MNIQLKQRLVGAVVLVSLAIIIIPMLLPGEGSYTRPQQGSAIPTEPDYRFAPLPEPPPVPSVAEAPPVPMEALQELDVLGPDVVESAAKKTPSKVVEKPDIKPDLPIDAATPKESSISKAGDGQATAWVVQVGSFSSAKNAHALRDKLRKLGHATFVEVVKGKAEKSVYRVRVGPEVRRDLAEKLQQQLVRDTKLKGIVLRYP</sequence>
<dbReference type="GO" id="GO:0032506">
    <property type="term" value="P:cytokinetic process"/>
    <property type="evidence" value="ECO:0007669"/>
    <property type="project" value="TreeGrafter"/>
</dbReference>
<dbReference type="Gene3D" id="3.30.70.1070">
    <property type="entry name" value="Sporulation related repeat"/>
    <property type="match status" value="1"/>
</dbReference>
<dbReference type="GO" id="GO:0030428">
    <property type="term" value="C:cell septum"/>
    <property type="evidence" value="ECO:0007669"/>
    <property type="project" value="TreeGrafter"/>
</dbReference>
<evidence type="ECO:0000256" key="2">
    <source>
        <dbReference type="SAM" id="Phobius"/>
    </source>
</evidence>
<keyword evidence="2" id="KW-0472">Membrane</keyword>
<dbReference type="GO" id="GO:0042834">
    <property type="term" value="F:peptidoglycan binding"/>
    <property type="evidence" value="ECO:0007669"/>
    <property type="project" value="InterPro"/>
</dbReference>